<dbReference type="GO" id="GO:0008732">
    <property type="term" value="F:L-allo-threonine aldolase activity"/>
    <property type="evidence" value="ECO:0007669"/>
    <property type="project" value="TreeGrafter"/>
</dbReference>
<reference evidence="4 5" key="1">
    <citation type="journal article" date="2018" name="Gigascience">
        <title>Genomes of trombidid mites reveal novel predicted allergens and laterally-transferred genes associated with secondary metabolism.</title>
        <authorList>
            <person name="Dong X."/>
            <person name="Chaisiri K."/>
            <person name="Xia D."/>
            <person name="Armstrong S.D."/>
            <person name="Fang Y."/>
            <person name="Donnelly M.J."/>
            <person name="Kadowaki T."/>
            <person name="McGarry J.W."/>
            <person name="Darby A.C."/>
            <person name="Makepeace B.L."/>
        </authorList>
    </citation>
    <scope>NUCLEOTIDE SEQUENCE [LARGE SCALE GENOMIC DNA]</scope>
    <source>
        <strain evidence="4">UoL-WK</strain>
    </source>
</reference>
<dbReference type="AlphaFoldDB" id="A0A443RCV4"/>
<organism evidence="4 5">
    <name type="scientific">Dinothrombium tinctorium</name>
    <dbReference type="NCBI Taxonomy" id="1965070"/>
    <lineage>
        <taxon>Eukaryota</taxon>
        <taxon>Metazoa</taxon>
        <taxon>Ecdysozoa</taxon>
        <taxon>Arthropoda</taxon>
        <taxon>Chelicerata</taxon>
        <taxon>Arachnida</taxon>
        <taxon>Acari</taxon>
        <taxon>Acariformes</taxon>
        <taxon>Trombidiformes</taxon>
        <taxon>Prostigmata</taxon>
        <taxon>Anystina</taxon>
        <taxon>Parasitengona</taxon>
        <taxon>Trombidioidea</taxon>
        <taxon>Trombidiidae</taxon>
        <taxon>Dinothrombium</taxon>
    </lineage>
</organism>
<keyword evidence="2" id="KW-0663">Pyridoxal phosphate</keyword>
<dbReference type="PANTHER" id="PTHR48097:SF9">
    <property type="entry name" value="L-THREONINE ALDOLASE"/>
    <property type="match status" value="1"/>
</dbReference>
<dbReference type="InterPro" id="IPR015424">
    <property type="entry name" value="PyrdxlP-dep_Trfase"/>
</dbReference>
<protein>
    <submittedName>
        <fullName evidence="4">Threonine aldolase-like protein</fullName>
    </submittedName>
</protein>
<dbReference type="GO" id="GO:0005829">
    <property type="term" value="C:cytosol"/>
    <property type="evidence" value="ECO:0007669"/>
    <property type="project" value="TreeGrafter"/>
</dbReference>
<dbReference type="Gene3D" id="3.90.1150.10">
    <property type="entry name" value="Aspartate Aminotransferase, domain 1"/>
    <property type="match status" value="1"/>
</dbReference>
<dbReference type="OrthoDB" id="10261951at2759"/>
<accession>A0A443RCV4</accession>
<comment type="cofactor">
    <cofactor evidence="1">
        <name>pyridoxal 5'-phosphate</name>
        <dbReference type="ChEBI" id="CHEBI:597326"/>
    </cofactor>
</comment>
<evidence type="ECO:0000259" key="3">
    <source>
        <dbReference type="Pfam" id="PF01212"/>
    </source>
</evidence>
<evidence type="ECO:0000313" key="5">
    <source>
        <dbReference type="Proteomes" id="UP000285301"/>
    </source>
</evidence>
<dbReference type="EMBL" id="NCKU01001099">
    <property type="protein sequence ID" value="RWS13094.1"/>
    <property type="molecule type" value="Genomic_DNA"/>
</dbReference>
<dbReference type="Pfam" id="PF01212">
    <property type="entry name" value="Beta_elim_lyase"/>
    <property type="match status" value="1"/>
</dbReference>
<sequence length="130" mass="14423">MRQVGYVAATGIVALNTMIDRLEDDHRHAAMIAKGCENGAIKVDLNRVKTNIVFVDTDPEVITSDQMVNLLADPKFSPDGDEIIVKAITAFSKSRLRLTTHANVSEDDVSLTVKKIKHILEIIDKKNSFF</sequence>
<dbReference type="GO" id="GO:0006567">
    <property type="term" value="P:L-threonine catabolic process"/>
    <property type="evidence" value="ECO:0007669"/>
    <property type="project" value="TreeGrafter"/>
</dbReference>
<feature type="domain" description="Aromatic amino acid beta-eliminating lyase/threonine aldolase" evidence="3">
    <location>
        <begin position="1"/>
        <end position="57"/>
    </location>
</feature>
<comment type="caution">
    <text evidence="4">The sequence shown here is derived from an EMBL/GenBank/DDBJ whole genome shotgun (WGS) entry which is preliminary data.</text>
</comment>
<dbReference type="Proteomes" id="UP000285301">
    <property type="component" value="Unassembled WGS sequence"/>
</dbReference>
<dbReference type="InterPro" id="IPR001597">
    <property type="entry name" value="ArAA_b-elim_lyase/Thr_aldolase"/>
</dbReference>
<evidence type="ECO:0000256" key="2">
    <source>
        <dbReference type="ARBA" id="ARBA00022898"/>
    </source>
</evidence>
<evidence type="ECO:0000313" key="4">
    <source>
        <dbReference type="EMBL" id="RWS13094.1"/>
    </source>
</evidence>
<gene>
    <name evidence="4" type="ORF">B4U79_17975</name>
</gene>
<dbReference type="SUPFAM" id="SSF53383">
    <property type="entry name" value="PLP-dependent transferases"/>
    <property type="match status" value="1"/>
</dbReference>
<proteinExistence type="predicted"/>
<dbReference type="InterPro" id="IPR015422">
    <property type="entry name" value="PyrdxlP-dep_Trfase_small"/>
</dbReference>
<evidence type="ECO:0000256" key="1">
    <source>
        <dbReference type="ARBA" id="ARBA00001933"/>
    </source>
</evidence>
<dbReference type="STRING" id="1965070.A0A443RCV4"/>
<name>A0A443RCV4_9ACAR</name>
<dbReference type="GO" id="GO:0006545">
    <property type="term" value="P:glycine biosynthetic process"/>
    <property type="evidence" value="ECO:0007669"/>
    <property type="project" value="TreeGrafter"/>
</dbReference>
<dbReference type="PANTHER" id="PTHR48097">
    <property type="entry name" value="L-THREONINE ALDOLASE-RELATED"/>
    <property type="match status" value="1"/>
</dbReference>
<keyword evidence="5" id="KW-1185">Reference proteome</keyword>